<sequence>MARIILLELGDEEIYFDFGTYGIMMFYAKQINSQKGKKLFDSLLSEYSYRVMYDLPLGNITYHNYLAHFVVSEIQEVINFLNDDVIISLNNENLNLLDQYGGVHSFIDMYYLDAGYLENLGLTSDEHFNGSISFLIQQFENLISFYEYALLSNETYTSRID</sequence>
<keyword evidence="2" id="KW-1185">Reference proteome</keyword>
<dbReference type="Proteomes" id="UP000037755">
    <property type="component" value="Unassembled WGS sequence"/>
</dbReference>
<dbReference type="EMBL" id="LIYD01000005">
    <property type="protein sequence ID" value="KOS04788.1"/>
    <property type="molecule type" value="Genomic_DNA"/>
</dbReference>
<dbReference type="STRING" id="1202724.AM493_01060"/>
<dbReference type="RefSeq" id="WP_054405828.1">
    <property type="nucleotide sequence ID" value="NZ_FOYA01000013.1"/>
</dbReference>
<organism evidence="1 2">
    <name type="scientific">Flavobacterium akiainvivens</name>
    <dbReference type="NCBI Taxonomy" id="1202724"/>
    <lineage>
        <taxon>Bacteria</taxon>
        <taxon>Pseudomonadati</taxon>
        <taxon>Bacteroidota</taxon>
        <taxon>Flavobacteriia</taxon>
        <taxon>Flavobacteriales</taxon>
        <taxon>Flavobacteriaceae</taxon>
        <taxon>Flavobacterium</taxon>
    </lineage>
</organism>
<evidence type="ECO:0000313" key="1">
    <source>
        <dbReference type="EMBL" id="KOS04788.1"/>
    </source>
</evidence>
<comment type="caution">
    <text evidence="1">The sequence shown here is derived from an EMBL/GenBank/DDBJ whole genome shotgun (WGS) entry which is preliminary data.</text>
</comment>
<proteinExistence type="predicted"/>
<protein>
    <submittedName>
        <fullName evidence="1">Uncharacterized protein</fullName>
    </submittedName>
</protein>
<gene>
    <name evidence="1" type="ORF">AM493_01060</name>
</gene>
<dbReference type="AlphaFoldDB" id="A0A0M8MFY2"/>
<evidence type="ECO:0000313" key="2">
    <source>
        <dbReference type="Proteomes" id="UP000037755"/>
    </source>
</evidence>
<reference evidence="1" key="1">
    <citation type="submission" date="2015-08" db="EMBL/GenBank/DDBJ databases">
        <title>Whole genome sequence of Flavobacterium akiainvivens IK-1T, from decaying Wikstroemia oahuensis, an endemic Hawaiian shrub.</title>
        <authorList>
            <person name="Wan X."/>
            <person name="Hou S."/>
            <person name="Saito J."/>
            <person name="Donachie S."/>
        </authorList>
    </citation>
    <scope>NUCLEOTIDE SEQUENCE [LARGE SCALE GENOMIC DNA]</scope>
    <source>
        <strain evidence="1">IK-1</strain>
    </source>
</reference>
<accession>A0A0M8MFY2</accession>
<dbReference type="OrthoDB" id="1495101at2"/>
<dbReference type="PATRIC" id="fig|1202724.3.peg.211"/>
<name>A0A0M8MFY2_9FLAO</name>